<feature type="chain" id="PRO_5045524472" description="Sugar lactone lactonase YvrE" evidence="1">
    <location>
        <begin position="28"/>
        <end position="329"/>
    </location>
</feature>
<evidence type="ECO:0000256" key="1">
    <source>
        <dbReference type="SAM" id="SignalP"/>
    </source>
</evidence>
<evidence type="ECO:0000313" key="2">
    <source>
        <dbReference type="EMBL" id="MCT2589256.1"/>
    </source>
</evidence>
<dbReference type="InterPro" id="IPR011042">
    <property type="entry name" value="6-blade_b-propeller_TolB-like"/>
</dbReference>
<sequence length="329" mass="34005">MSKRSVKITLSAVLVAAAALTAAPANATPSKGPLKEVRVSHHFDLSAGQMPENLTLLPDGTAAVTFARSRQVAQLSRGGATRILATLPAPADGGVNTPALGFPLATGIVHTSDGTVYVLYATGTAELTGLWRLRPGQEPQRIAALPADGLPNGLALDKRRGQLYITDSVLGTVWTVPTSGGTPTAWSTAPELASTGFLGANGAKVRNGALWVTNLDKGTLLRIPIRHGNRAGAPRVKASGIVGIDDFAFTGRGGDVLAAVNGPNTVVRIRPDGTSTTVLDGADGLQNPTSVALRGNDVYVLSAAYTTATDPNLLRARLHGPWGWHSAVR</sequence>
<protein>
    <recommendedName>
        <fullName evidence="4">Sugar lactone lactonase YvrE</fullName>
    </recommendedName>
</protein>
<evidence type="ECO:0008006" key="4">
    <source>
        <dbReference type="Google" id="ProtNLM"/>
    </source>
</evidence>
<dbReference type="SUPFAM" id="SSF63829">
    <property type="entry name" value="Calcium-dependent phosphotriesterase"/>
    <property type="match status" value="1"/>
</dbReference>
<dbReference type="PANTHER" id="PTHR42060:SF1">
    <property type="entry name" value="NHL REPEAT-CONTAINING PROTEIN"/>
    <property type="match status" value="1"/>
</dbReference>
<proteinExistence type="predicted"/>
<keyword evidence="1" id="KW-0732">Signal</keyword>
<name>A0ABT2JND5_9ACTN</name>
<comment type="caution">
    <text evidence="2">The sequence shown here is derived from an EMBL/GenBank/DDBJ whole genome shotgun (WGS) entry which is preliminary data.</text>
</comment>
<dbReference type="EMBL" id="JAJAGO010000002">
    <property type="protein sequence ID" value="MCT2589256.1"/>
    <property type="molecule type" value="Genomic_DNA"/>
</dbReference>
<reference evidence="2 3" key="1">
    <citation type="submission" date="2021-10" db="EMBL/GenBank/DDBJ databases">
        <title>Streptomyces gossypii sp. nov., isolated from soil collected from cotton field.</title>
        <authorList>
            <person name="Ge X."/>
            <person name="Chen X."/>
            <person name="Liu W."/>
        </authorList>
    </citation>
    <scope>NUCLEOTIDE SEQUENCE [LARGE SCALE GENOMIC DNA]</scope>
    <source>
        <strain evidence="2 3">N2-109</strain>
    </source>
</reference>
<dbReference type="InterPro" id="IPR052998">
    <property type="entry name" value="Hetero-Diels-Alderase-like"/>
</dbReference>
<evidence type="ECO:0000313" key="3">
    <source>
        <dbReference type="Proteomes" id="UP001156389"/>
    </source>
</evidence>
<gene>
    <name evidence="2" type="ORF">LHJ74_04795</name>
</gene>
<feature type="signal peptide" evidence="1">
    <location>
        <begin position="1"/>
        <end position="27"/>
    </location>
</feature>
<accession>A0ABT2JND5</accession>
<dbReference type="RefSeq" id="WP_260216239.1">
    <property type="nucleotide sequence ID" value="NZ_JAJAGO010000002.1"/>
</dbReference>
<keyword evidence="3" id="KW-1185">Reference proteome</keyword>
<organism evidence="2 3">
    <name type="scientific">Streptomyces gossypii</name>
    <dbReference type="NCBI Taxonomy" id="2883101"/>
    <lineage>
        <taxon>Bacteria</taxon>
        <taxon>Bacillati</taxon>
        <taxon>Actinomycetota</taxon>
        <taxon>Actinomycetes</taxon>
        <taxon>Kitasatosporales</taxon>
        <taxon>Streptomycetaceae</taxon>
        <taxon>Streptomyces</taxon>
    </lineage>
</organism>
<dbReference type="Proteomes" id="UP001156389">
    <property type="component" value="Unassembled WGS sequence"/>
</dbReference>
<dbReference type="Gene3D" id="2.120.10.30">
    <property type="entry name" value="TolB, C-terminal domain"/>
    <property type="match status" value="1"/>
</dbReference>
<dbReference type="PANTHER" id="PTHR42060">
    <property type="entry name" value="NHL REPEAT-CONTAINING PROTEIN-RELATED"/>
    <property type="match status" value="1"/>
</dbReference>